<keyword evidence="1" id="KW-0472">Membrane</keyword>
<keyword evidence="1" id="KW-1133">Transmembrane helix</keyword>
<feature type="transmembrane region" description="Helical" evidence="1">
    <location>
        <begin position="7"/>
        <end position="27"/>
    </location>
</feature>
<keyword evidence="3" id="KW-1185">Reference proteome</keyword>
<dbReference type="Proteomes" id="UP001166304">
    <property type="component" value="Unassembled WGS sequence"/>
</dbReference>
<organism evidence="2 3">
    <name type="scientific">Haloarcula salina</name>
    <dbReference type="NCBI Taxonomy" id="1429914"/>
    <lineage>
        <taxon>Archaea</taxon>
        <taxon>Methanobacteriati</taxon>
        <taxon>Methanobacteriota</taxon>
        <taxon>Stenosarchaea group</taxon>
        <taxon>Halobacteria</taxon>
        <taxon>Halobacteriales</taxon>
        <taxon>Haloarculaceae</taxon>
        <taxon>Haloarcula</taxon>
    </lineage>
</organism>
<feature type="transmembrane region" description="Helical" evidence="1">
    <location>
        <begin position="64"/>
        <end position="82"/>
    </location>
</feature>
<dbReference type="AlphaFoldDB" id="A0AA41FZH7"/>
<keyword evidence="1" id="KW-0812">Transmembrane</keyword>
<feature type="transmembrane region" description="Helical" evidence="1">
    <location>
        <begin position="33"/>
        <end position="52"/>
    </location>
</feature>
<evidence type="ECO:0000313" key="3">
    <source>
        <dbReference type="Proteomes" id="UP001166304"/>
    </source>
</evidence>
<comment type="caution">
    <text evidence="2">The sequence shown here is derived from an EMBL/GenBank/DDBJ whole genome shotgun (WGS) entry which is preliminary data.</text>
</comment>
<dbReference type="RefSeq" id="WP_162412064.1">
    <property type="nucleotide sequence ID" value="NZ_JAHQXE010000001.1"/>
</dbReference>
<name>A0AA41FZH7_9EURY</name>
<evidence type="ECO:0000256" key="1">
    <source>
        <dbReference type="SAM" id="Phobius"/>
    </source>
</evidence>
<sequence length="136" mass="14045">MANISKWILLAATLVSAAVIFVSAVLPVAYEQALVNLLVGELAALALGHATYRVSSGKPVAPMSMVLAIVSGVAMFLSPLFIEPVDPILTIMFASGVVVTVGGVVGVVGRVLGGEEQRRSGGERIAERARTEQSGN</sequence>
<dbReference type="EMBL" id="JAHQXE010000001">
    <property type="protein sequence ID" value="MBV0900646.1"/>
    <property type="molecule type" value="Genomic_DNA"/>
</dbReference>
<evidence type="ECO:0000313" key="2">
    <source>
        <dbReference type="EMBL" id="MBV0900646.1"/>
    </source>
</evidence>
<reference evidence="2" key="1">
    <citation type="submission" date="2021-06" db="EMBL/GenBank/DDBJ databases">
        <title>New haloarchaea isolates fom saline soil.</title>
        <authorList>
            <person name="Duran-Viseras A."/>
            <person name="Sanchez-Porro C.S."/>
            <person name="Ventosa A."/>
        </authorList>
    </citation>
    <scope>NUCLEOTIDE SEQUENCE</scope>
    <source>
        <strain evidence="2">JCM 18369</strain>
    </source>
</reference>
<protein>
    <submittedName>
        <fullName evidence="2">Uncharacterized protein</fullName>
    </submittedName>
</protein>
<gene>
    <name evidence="2" type="ORF">KTS37_02490</name>
</gene>
<feature type="transmembrane region" description="Helical" evidence="1">
    <location>
        <begin position="88"/>
        <end position="112"/>
    </location>
</feature>
<accession>A0AA41FZH7</accession>
<proteinExistence type="predicted"/>